<dbReference type="InterPro" id="IPR043964">
    <property type="entry name" value="P-loop_TraG"/>
</dbReference>
<dbReference type="Gene3D" id="3.40.50.300">
    <property type="entry name" value="P-loop containing nucleotide triphosphate hydrolases"/>
    <property type="match status" value="2"/>
</dbReference>
<comment type="similarity">
    <text evidence="1">Belongs to the TrbE/VirB4 family.</text>
</comment>
<evidence type="ECO:0000256" key="1">
    <source>
        <dbReference type="ARBA" id="ARBA00006512"/>
    </source>
</evidence>
<dbReference type="RefSeq" id="WP_015647640.1">
    <property type="nucleotide sequence ID" value="NC_021212.1"/>
</dbReference>
<dbReference type="InterPro" id="IPR018145">
    <property type="entry name" value="CagE_TrbE_VirB_cntrl_dom"/>
</dbReference>
<evidence type="ECO:0000256" key="3">
    <source>
        <dbReference type="ARBA" id="ARBA00022840"/>
    </source>
</evidence>
<dbReference type="InterPro" id="IPR051162">
    <property type="entry name" value="T4SS_component"/>
</dbReference>
<gene>
    <name evidence="8" type="primary">traB</name>
</gene>
<organism evidence="8">
    <name type="scientific">Pseudomonas sp. GLE121</name>
    <dbReference type="NCBI Taxonomy" id="1329969"/>
    <lineage>
        <taxon>Bacteria</taxon>
        <taxon>Pseudomonadati</taxon>
        <taxon>Pseudomonadota</taxon>
        <taxon>Gammaproteobacteria</taxon>
        <taxon>Pseudomonadales</taxon>
        <taxon>Pseudomonadaceae</taxon>
        <taxon>Pseudomonas</taxon>
    </lineage>
</organism>
<dbReference type="EMBL" id="KC542383">
    <property type="protein sequence ID" value="AGL12885.1"/>
    <property type="molecule type" value="Genomic_DNA"/>
</dbReference>
<keyword evidence="3" id="KW-0067">ATP-binding</keyword>
<dbReference type="SUPFAM" id="SSF52540">
    <property type="entry name" value="P-loop containing nucleoside triphosphate hydrolases"/>
    <property type="match status" value="1"/>
</dbReference>
<dbReference type="PANTHER" id="PTHR30121">
    <property type="entry name" value="UNCHARACTERIZED PROTEIN YJGR-RELATED"/>
    <property type="match status" value="1"/>
</dbReference>
<keyword evidence="2" id="KW-0547">Nucleotide-binding</keyword>
<evidence type="ECO:0000313" key="8">
    <source>
        <dbReference type="EMBL" id="AGL12885.1"/>
    </source>
</evidence>
<sequence length="876" mass="98525">MGAEAKNIQDALSFKKEPSFMKYIPYSYHVTDTVISTTNGDYLTIYKLSGRTHDCASDAELLKWHEDLNQLLKSVGSENVKFWTHLHHRRVEDYPESSHQLAFPRMLNQSLRKKVADVPLMTNDLYLTVVYNPVGDATQKVFSAFEKASRQDLEDIQEECLTAMEEVTELMDLGLRAYGARRLGIYYRNRKGEVVADVINDDDLDGLDRETWEIDPEDLLAETVDQDQISEALDASGESAFAYSSALEWLSYLCNGERSVVPVCSRRIRNYLMHNRVVSSLWGDVLQIRTVDSTFYTAGVEIRDYVAKTEPGQFNLLMETPFEFIMTQSFACMSYGAALSFLDKQEKSLLDTGDKGKTQVQELSDANDHITSKNFIMGWHHANVHVIGETPKAAQKYARKIRSMFTLCGVEAAAIGLASEAAYYARLPANTQYVPRPVPINSWNFACFASFHNFMTGKANGNPWGPAVTMVKTLAGTPLFLNFHASNITDDVFGKRPPGHTLILGETGAGKTTLLSALLSESTKFDARMFIYDVGQGMAPLVQSLGGHYTVLRDGVTTGWQPMQMKPTRHNINLQKQLIRTCCETIAQGPIEQRFIEQINKAVDHVMSDRISPHLRTFSAVFSQIPKPARVSNKDSVSLAELFAPWCCAAGGEHAWVFDNETDCLDFDNRDIFGFDLTDFIVAKDQPAPITRTPLLMYLLFRVRESINGKRRCMQVFDEFAQYLDDPIIDLQIKRGLKTDRKKDCIYVFATQEPNDAIESRIGKTVVQQCVTQILLENRKATAEDYITGLKLTPTELRELWAIPMGSRRFLYKQGDKSTVAVLDLNGLDREISILSGTPDNAEILQDIIEASGSHDPQVWMPKYFDAVVGPSAMVR</sequence>
<reference evidence="8" key="1">
    <citation type="journal article" date="2013" name="Plasmid">
        <title>Sequence determination and analysis of three plasmids of Pseudomonas sp. GLE121, a psychrophile isolated from surface ice of Ecology Glacier (Antarctica).</title>
        <authorList>
            <person name="Dziewit L."/>
            <person name="Grzesiak J."/>
            <person name="Ciok A."/>
            <person name="Nieckarz M."/>
            <person name="Zdanowski M.K."/>
            <person name="Bartosik D."/>
        </authorList>
    </citation>
    <scope>NUCLEOTIDE SEQUENCE</scope>
    <source>
        <strain evidence="8">GLE121</strain>
        <plasmid evidence="8">pGLE121P3</plasmid>
    </source>
</reference>
<dbReference type="GO" id="GO:0005524">
    <property type="term" value="F:ATP binding"/>
    <property type="evidence" value="ECO:0007669"/>
    <property type="project" value="UniProtKB-KW"/>
</dbReference>
<geneLocation type="plasmid" evidence="8">
    <name>pGLE121P3</name>
</geneLocation>
<dbReference type="Pfam" id="PF03135">
    <property type="entry name" value="CagE_TrbE_VirB"/>
    <property type="match status" value="1"/>
</dbReference>
<proteinExistence type="inferred from homology"/>
<dbReference type="Pfam" id="PF19044">
    <property type="entry name" value="P-loop_TraG"/>
    <property type="match status" value="1"/>
</dbReference>
<name>R4L405_9PSED</name>
<protein>
    <recommendedName>
        <fullName evidence="5">Type IV secretion system protein virB4</fullName>
    </recommendedName>
</protein>
<dbReference type="AlphaFoldDB" id="R4L405"/>
<keyword evidence="4" id="KW-0843">Virulence</keyword>
<evidence type="ECO:0000256" key="2">
    <source>
        <dbReference type="ARBA" id="ARBA00022741"/>
    </source>
</evidence>
<feature type="domain" description="TraG P-loop" evidence="7">
    <location>
        <begin position="468"/>
        <end position="781"/>
    </location>
</feature>
<dbReference type="NCBIfam" id="TIGR00929">
    <property type="entry name" value="VirB4_CagE"/>
    <property type="match status" value="1"/>
</dbReference>
<dbReference type="PANTHER" id="PTHR30121:SF12">
    <property type="entry name" value="TYPE IV SECRETION SYSTEM PROTEIN CAGE"/>
    <property type="match status" value="1"/>
</dbReference>
<evidence type="ECO:0000259" key="7">
    <source>
        <dbReference type="Pfam" id="PF19044"/>
    </source>
</evidence>
<accession>R4L405</accession>
<evidence type="ECO:0000256" key="5">
    <source>
        <dbReference type="ARBA" id="ARBA00023635"/>
    </source>
</evidence>
<evidence type="ECO:0000259" key="6">
    <source>
        <dbReference type="Pfam" id="PF03135"/>
    </source>
</evidence>
<dbReference type="InterPro" id="IPR004346">
    <property type="entry name" value="CagE_TrbE_VirB"/>
</dbReference>
<evidence type="ECO:0000256" key="4">
    <source>
        <dbReference type="ARBA" id="ARBA00023026"/>
    </source>
</evidence>
<dbReference type="InterPro" id="IPR027417">
    <property type="entry name" value="P-loop_NTPase"/>
</dbReference>
<keyword evidence="8" id="KW-0614">Plasmid</keyword>
<feature type="domain" description="CagE TrbE VirB component of type IV transporter system central" evidence="6">
    <location>
        <begin position="236"/>
        <end position="436"/>
    </location>
</feature>